<organism evidence="3 4">
    <name type="scientific">Roseibium aggregatum</name>
    <dbReference type="NCBI Taxonomy" id="187304"/>
    <lineage>
        <taxon>Bacteria</taxon>
        <taxon>Pseudomonadati</taxon>
        <taxon>Pseudomonadota</taxon>
        <taxon>Alphaproteobacteria</taxon>
        <taxon>Hyphomicrobiales</taxon>
        <taxon>Stappiaceae</taxon>
        <taxon>Roseibium</taxon>
    </lineage>
</organism>
<keyword evidence="2" id="KW-0472">Membrane</keyword>
<dbReference type="EMBL" id="JAEKJZ010000007">
    <property type="protein sequence ID" value="MBN9673583.1"/>
    <property type="molecule type" value="Genomic_DNA"/>
</dbReference>
<dbReference type="Proteomes" id="UP000664096">
    <property type="component" value="Unassembled WGS sequence"/>
</dbReference>
<evidence type="ECO:0000256" key="2">
    <source>
        <dbReference type="SAM" id="Phobius"/>
    </source>
</evidence>
<feature type="transmembrane region" description="Helical" evidence="2">
    <location>
        <begin position="67"/>
        <end position="85"/>
    </location>
</feature>
<protein>
    <submittedName>
        <fullName evidence="3">Uncharacterized protein</fullName>
    </submittedName>
</protein>
<keyword evidence="2" id="KW-1133">Transmembrane helix</keyword>
<evidence type="ECO:0000313" key="3">
    <source>
        <dbReference type="EMBL" id="MBN9673583.1"/>
    </source>
</evidence>
<feature type="region of interest" description="Disordered" evidence="1">
    <location>
        <begin position="1"/>
        <end position="22"/>
    </location>
</feature>
<proteinExistence type="predicted"/>
<dbReference type="AlphaFoldDB" id="A0A939EJR0"/>
<accession>A0A939EJR0</accession>
<feature type="transmembrane region" description="Helical" evidence="2">
    <location>
        <begin position="39"/>
        <end position="61"/>
    </location>
</feature>
<name>A0A939EJR0_9HYPH</name>
<dbReference type="RefSeq" id="WP_207143506.1">
    <property type="nucleotide sequence ID" value="NZ_JAEKJZ010000007.1"/>
</dbReference>
<evidence type="ECO:0000313" key="4">
    <source>
        <dbReference type="Proteomes" id="UP000664096"/>
    </source>
</evidence>
<keyword evidence="2" id="KW-0812">Transmembrane</keyword>
<reference evidence="3" key="1">
    <citation type="submission" date="2020-12" db="EMBL/GenBank/DDBJ databases">
        <title>Oil enriched cultivation method for isolating marine PHA-producing bacteria.</title>
        <authorList>
            <person name="Zheng W."/>
            <person name="Yu S."/>
            <person name="Huang Y."/>
        </authorList>
    </citation>
    <scope>NUCLEOTIDE SEQUENCE</scope>
    <source>
        <strain evidence="3">SY-2-12</strain>
    </source>
</reference>
<comment type="caution">
    <text evidence="3">The sequence shown here is derived from an EMBL/GenBank/DDBJ whole genome shotgun (WGS) entry which is preliminary data.</text>
</comment>
<sequence>MWLRRSGGPDPPGGHHRTRLVPNPPFQEFPAMRLTPPSFLVFLISLAIFVYAVLPLAGVALPVLGIPTLYMLIAAYVVLAAGVLFKGI</sequence>
<evidence type="ECO:0000256" key="1">
    <source>
        <dbReference type="SAM" id="MobiDB-lite"/>
    </source>
</evidence>
<gene>
    <name evidence="3" type="ORF">JF539_24720</name>
</gene>